<evidence type="ECO:0000256" key="4">
    <source>
        <dbReference type="ARBA" id="ARBA00022553"/>
    </source>
</evidence>
<dbReference type="GO" id="GO:0016020">
    <property type="term" value="C:membrane"/>
    <property type="evidence" value="ECO:0007669"/>
    <property type="project" value="UniProtKB-SubCell"/>
</dbReference>
<keyword evidence="11" id="KW-0902">Two-component regulatory system</keyword>
<dbReference type="GO" id="GO:0005524">
    <property type="term" value="F:ATP binding"/>
    <property type="evidence" value="ECO:0007669"/>
    <property type="project" value="UniProtKB-KW"/>
</dbReference>
<gene>
    <name evidence="16" type="ORF">C4532_01170</name>
</gene>
<evidence type="ECO:0000256" key="3">
    <source>
        <dbReference type="ARBA" id="ARBA00012438"/>
    </source>
</evidence>
<dbReference type="SMART" id="SM00387">
    <property type="entry name" value="HATPase_c"/>
    <property type="match status" value="1"/>
</dbReference>
<reference evidence="16 17" key="1">
    <citation type="journal article" date="2017" name="ISME J.">
        <title>Energy and carbon metabolisms in a deep terrestrial subsurface fluid microbial community.</title>
        <authorList>
            <person name="Momper L."/>
            <person name="Jungbluth S.P."/>
            <person name="Lee M.D."/>
            <person name="Amend J.P."/>
        </authorList>
    </citation>
    <scope>NUCLEOTIDE SEQUENCE [LARGE SCALE GENOMIC DNA]</scope>
    <source>
        <strain evidence="16">SURF_17</strain>
    </source>
</reference>
<keyword evidence="9" id="KW-0067">ATP-binding</keyword>
<keyword evidence="5" id="KW-0808">Transferase</keyword>
<keyword evidence="12 14" id="KW-0472">Membrane</keyword>
<proteinExistence type="predicted"/>
<keyword evidence="13" id="KW-0175">Coiled coil</keyword>
<feature type="coiled-coil region" evidence="13">
    <location>
        <begin position="112"/>
        <end position="156"/>
    </location>
</feature>
<dbReference type="EC" id="2.7.13.3" evidence="3"/>
<dbReference type="PRINTS" id="PR00344">
    <property type="entry name" value="BCTRLSENSOR"/>
</dbReference>
<feature type="transmembrane region" description="Helical" evidence="14">
    <location>
        <begin position="15"/>
        <end position="33"/>
    </location>
</feature>
<dbReference type="InterPro" id="IPR036890">
    <property type="entry name" value="HATPase_C_sf"/>
</dbReference>
<comment type="catalytic activity">
    <reaction evidence="1">
        <text>ATP + protein L-histidine = ADP + protein N-phospho-L-histidine.</text>
        <dbReference type="EC" id="2.7.13.3"/>
    </reaction>
</comment>
<evidence type="ECO:0000256" key="1">
    <source>
        <dbReference type="ARBA" id="ARBA00000085"/>
    </source>
</evidence>
<evidence type="ECO:0000256" key="13">
    <source>
        <dbReference type="SAM" id="Coils"/>
    </source>
</evidence>
<keyword evidence="6 14" id="KW-0812">Transmembrane</keyword>
<dbReference type="Proteomes" id="UP000285961">
    <property type="component" value="Unassembled WGS sequence"/>
</dbReference>
<dbReference type="InterPro" id="IPR036097">
    <property type="entry name" value="HisK_dim/P_sf"/>
</dbReference>
<dbReference type="Pfam" id="PF13493">
    <property type="entry name" value="DUF4118"/>
    <property type="match status" value="1"/>
</dbReference>
<dbReference type="CDD" id="cd00082">
    <property type="entry name" value="HisKA"/>
    <property type="match status" value="1"/>
</dbReference>
<evidence type="ECO:0000256" key="10">
    <source>
        <dbReference type="ARBA" id="ARBA00022989"/>
    </source>
</evidence>
<dbReference type="InterPro" id="IPR038318">
    <property type="entry name" value="KdpD_sf"/>
</dbReference>
<dbReference type="AlphaFoldDB" id="A0A419F8V1"/>
<dbReference type="PANTHER" id="PTHR43065:SF10">
    <property type="entry name" value="PEROXIDE STRESS-ACTIVATED HISTIDINE KINASE MAK3"/>
    <property type="match status" value="1"/>
</dbReference>
<dbReference type="PROSITE" id="PS50109">
    <property type="entry name" value="HIS_KIN"/>
    <property type="match status" value="1"/>
</dbReference>
<dbReference type="Gene3D" id="1.20.120.620">
    <property type="entry name" value="Backbone structure of the membrane domain of e. Coli histidine kinase receptor kdpd"/>
    <property type="match status" value="1"/>
</dbReference>
<accession>A0A419F8V1</accession>
<comment type="subcellular location">
    <subcellularLocation>
        <location evidence="2">Membrane</location>
        <topology evidence="2">Multi-pass membrane protein</topology>
    </subcellularLocation>
</comment>
<dbReference type="InterPro" id="IPR003594">
    <property type="entry name" value="HATPase_dom"/>
</dbReference>
<evidence type="ECO:0000313" key="17">
    <source>
        <dbReference type="Proteomes" id="UP000285961"/>
    </source>
</evidence>
<evidence type="ECO:0000256" key="14">
    <source>
        <dbReference type="SAM" id="Phobius"/>
    </source>
</evidence>
<dbReference type="InterPro" id="IPR025201">
    <property type="entry name" value="KdpD_TM"/>
</dbReference>
<keyword evidence="10 14" id="KW-1133">Transmembrane helix</keyword>
<dbReference type="PANTHER" id="PTHR43065">
    <property type="entry name" value="SENSOR HISTIDINE KINASE"/>
    <property type="match status" value="1"/>
</dbReference>
<organism evidence="16 17">
    <name type="scientific">Candidatus Abyssobacteria bacterium SURF_17</name>
    <dbReference type="NCBI Taxonomy" id="2093361"/>
    <lineage>
        <taxon>Bacteria</taxon>
        <taxon>Pseudomonadati</taxon>
        <taxon>Candidatus Hydrogenedentota</taxon>
        <taxon>Candidatus Abyssobacteria</taxon>
    </lineage>
</organism>
<dbReference type="EMBL" id="QZKI01000008">
    <property type="protein sequence ID" value="RJP75024.1"/>
    <property type="molecule type" value="Genomic_DNA"/>
</dbReference>
<feature type="domain" description="Histidine kinase" evidence="15">
    <location>
        <begin position="165"/>
        <end position="376"/>
    </location>
</feature>
<comment type="caution">
    <text evidence="16">The sequence shown here is derived from an EMBL/GenBank/DDBJ whole genome shotgun (WGS) entry which is preliminary data.</text>
</comment>
<evidence type="ECO:0000313" key="16">
    <source>
        <dbReference type="EMBL" id="RJP75024.1"/>
    </source>
</evidence>
<dbReference type="InterPro" id="IPR005467">
    <property type="entry name" value="His_kinase_dom"/>
</dbReference>
<keyword evidence="7" id="KW-0547">Nucleotide-binding</keyword>
<dbReference type="Gene3D" id="1.10.287.130">
    <property type="match status" value="1"/>
</dbReference>
<feature type="transmembrane region" description="Helical" evidence="14">
    <location>
        <begin position="45"/>
        <end position="75"/>
    </location>
</feature>
<evidence type="ECO:0000256" key="6">
    <source>
        <dbReference type="ARBA" id="ARBA00022692"/>
    </source>
</evidence>
<keyword evidence="8" id="KW-0418">Kinase</keyword>
<evidence type="ECO:0000256" key="11">
    <source>
        <dbReference type="ARBA" id="ARBA00023012"/>
    </source>
</evidence>
<dbReference type="Gene3D" id="3.30.565.10">
    <property type="entry name" value="Histidine kinase-like ATPase, C-terminal domain"/>
    <property type="match status" value="1"/>
</dbReference>
<evidence type="ECO:0000256" key="9">
    <source>
        <dbReference type="ARBA" id="ARBA00022840"/>
    </source>
</evidence>
<evidence type="ECO:0000256" key="5">
    <source>
        <dbReference type="ARBA" id="ARBA00022679"/>
    </source>
</evidence>
<protein>
    <recommendedName>
        <fullName evidence="3">histidine kinase</fullName>
        <ecNumber evidence="3">2.7.13.3</ecNumber>
    </recommendedName>
</protein>
<dbReference type="SMART" id="SM00388">
    <property type="entry name" value="HisKA"/>
    <property type="match status" value="1"/>
</dbReference>
<dbReference type="Pfam" id="PF00512">
    <property type="entry name" value="HisKA"/>
    <property type="match status" value="1"/>
</dbReference>
<evidence type="ECO:0000259" key="15">
    <source>
        <dbReference type="PROSITE" id="PS50109"/>
    </source>
</evidence>
<dbReference type="InterPro" id="IPR003661">
    <property type="entry name" value="HisK_dim/P_dom"/>
</dbReference>
<sequence length="380" mass="41931">MGAQKVHVRHLTRPVVLAVIILVITAQHYLTGVSHENLALHNIHYLLYFLPILMAALWYGLLGGALMAVLVSILYAPVVFGPVGHRVFGSGIEKALELVLYNVVGWVTGILSERERREREQYRRTAEELQRAYQKLHEQTDLIVEKEEQLRRAERLSTLGELAAGIAHEIRNPLASIKGTAEILQDPATPDRKRAEFLHVMVEEANRLNAVVANFLELARFKRLHCEQAGVNDLLWRMLQIAEFQLTRKNIAVRTHLMPELPEPSLDVGQMEQAILNVLLNAIGSMPDGGTLTLSTCLDQTNGSRKIRIEIADTGAGIAAEHLPHVFEPFFTTKSDGTGLGLSIVKRILNAHGGSVEIASEAGQGTRVTLTVPLDSETGG</sequence>
<name>A0A419F8V1_9BACT</name>
<evidence type="ECO:0000256" key="2">
    <source>
        <dbReference type="ARBA" id="ARBA00004141"/>
    </source>
</evidence>
<evidence type="ECO:0000256" key="12">
    <source>
        <dbReference type="ARBA" id="ARBA00023136"/>
    </source>
</evidence>
<dbReference type="SUPFAM" id="SSF47384">
    <property type="entry name" value="Homodimeric domain of signal transducing histidine kinase"/>
    <property type="match status" value="1"/>
</dbReference>
<dbReference type="Pfam" id="PF02518">
    <property type="entry name" value="HATPase_c"/>
    <property type="match status" value="1"/>
</dbReference>
<evidence type="ECO:0000256" key="8">
    <source>
        <dbReference type="ARBA" id="ARBA00022777"/>
    </source>
</evidence>
<dbReference type="SUPFAM" id="SSF55874">
    <property type="entry name" value="ATPase domain of HSP90 chaperone/DNA topoisomerase II/histidine kinase"/>
    <property type="match status" value="1"/>
</dbReference>
<keyword evidence="4" id="KW-0597">Phosphoprotein</keyword>
<dbReference type="InterPro" id="IPR004358">
    <property type="entry name" value="Sig_transdc_His_kin-like_C"/>
</dbReference>
<dbReference type="GO" id="GO:0000155">
    <property type="term" value="F:phosphorelay sensor kinase activity"/>
    <property type="evidence" value="ECO:0007669"/>
    <property type="project" value="InterPro"/>
</dbReference>
<evidence type="ECO:0000256" key="7">
    <source>
        <dbReference type="ARBA" id="ARBA00022741"/>
    </source>
</evidence>